<organism evidence="1 2">
    <name type="scientific">Klebsiella phage vB_KvM-Eowyn</name>
    <dbReference type="NCBI Taxonomy" id="2762819"/>
    <lineage>
        <taxon>Viruses</taxon>
        <taxon>Duplodnaviria</taxon>
        <taxon>Heunggongvirae</taxon>
        <taxon>Uroviricota</taxon>
        <taxon>Caudoviricetes</taxon>
        <taxon>Chimalliviridae</taxon>
        <taxon>Eowynvirus</taxon>
        <taxon>Eowynvirus eowyn</taxon>
    </lineage>
</organism>
<dbReference type="EMBL" id="LR881104">
    <property type="protein sequence ID" value="CAD5236265.1"/>
    <property type="molecule type" value="Genomic_DNA"/>
</dbReference>
<reference evidence="1 2" key="1">
    <citation type="submission" date="2020-09" db="EMBL/GenBank/DDBJ databases">
        <authorList>
            <person name="Jameson E."/>
        </authorList>
    </citation>
    <scope>NUCLEOTIDE SEQUENCE [LARGE SCALE GENOMIC DNA]</scope>
</reference>
<evidence type="ECO:0000313" key="1">
    <source>
        <dbReference type="EMBL" id="CAD5236265.1"/>
    </source>
</evidence>
<accession>A0A7R8R567</accession>
<protein>
    <submittedName>
        <fullName evidence="1">Uncharacterized protein</fullName>
    </submittedName>
</protein>
<dbReference type="Proteomes" id="UP000596247">
    <property type="component" value="Chromosome"/>
</dbReference>
<name>A0A7R8R567_9CAUD</name>
<evidence type="ECO:0000313" key="2">
    <source>
        <dbReference type="Proteomes" id="UP000596247"/>
    </source>
</evidence>
<proteinExistence type="predicted"/>
<keyword evidence="2" id="KW-1185">Reference proteome</keyword>
<sequence>MHIASCPTCHKHTCICGKQYCLLSDEDLESLINALRDLRRTRQGDGANMVEVSPEMYVVRTQAGFKQALRHYVDDDVKFKSLLEYPHNYPTSYPSLVSISIGYRGYEYFKVNTVHLNSIVG</sequence>
<gene>
    <name evidence="1" type="ORF">LLCLJKAH_00276</name>
</gene>